<evidence type="ECO:0000313" key="21">
    <source>
        <dbReference type="EMBL" id="ALO76578.1"/>
    </source>
</evidence>
<dbReference type="PRINTS" id="PR01434">
    <property type="entry name" value="NADHDHGNASE5"/>
</dbReference>
<sequence length="577" mass="66743">MISICYIFFIGLLFLSMSLFILSLKFMLLDFVLLIEYNLFSLNSSSVMMTILLDWMSLLFMSFVLFISSMVIFYSEEYMMGDYNLNRFIMLVVLFVLSMMLLIISPNLISILLGWDGLGLVSYCLVIYYQNLKSFNAGLLTALSNRIGDVALLMSVAWMLNYGSWNYIFYLDYMKNDFPMMLISFFIILAAMTKSAQIPFSSWLPAAMAAPTPVSSLVHSSTLVTAGVYLLIRFSYSLTSNLMYFLLFISSLTMFMSGLGANFEFDLKKIIALSTLSQLGLMLSILSLGEFKLAFFHLLIHALFKALLFMCAGNIIHNLLNCQDIRYMGGLVVFMPLTCVFMNICNLSLCGLPFLSGFYSKDLILEIMSMNYLNLYIYIVFYVSIGLTVSYSFRLSYYLMMGDMNFISLNLFNEKNYIMIKGMMGLMMLVILSGSCMLWLMFPSMYFICLSKMMKMMALLFIMMGIWVGLEFSKIKLSYMNKSMKFINLSYFFALMWNLPIISTLNMNYYPLIISNLYTKNLDQGWYEYLGAQNLFNKMVYMSKFFQVLFNNNLKIYLMIMVFWLLFLIVLFYLSSL</sequence>
<evidence type="ECO:0000256" key="15">
    <source>
        <dbReference type="ARBA" id="ARBA00023136"/>
    </source>
</evidence>
<keyword evidence="5 17" id="KW-0813">Transport</keyword>
<feature type="transmembrane region" description="Helical" evidence="17">
    <location>
        <begin position="453"/>
        <end position="470"/>
    </location>
</feature>
<feature type="transmembrane region" description="Helical" evidence="17">
    <location>
        <begin position="242"/>
        <end position="263"/>
    </location>
</feature>
<dbReference type="GO" id="GO:0003954">
    <property type="term" value="F:NADH dehydrogenase activity"/>
    <property type="evidence" value="ECO:0007669"/>
    <property type="project" value="TreeGrafter"/>
</dbReference>
<feature type="transmembrane region" description="Helical" evidence="17">
    <location>
        <begin position="85"/>
        <end position="104"/>
    </location>
</feature>
<keyword evidence="9" id="KW-1278">Translocase</keyword>
<feature type="transmembrane region" description="Helical" evidence="17">
    <location>
        <begin position="216"/>
        <end position="236"/>
    </location>
</feature>
<evidence type="ECO:0000256" key="5">
    <source>
        <dbReference type="ARBA" id="ARBA00022448"/>
    </source>
</evidence>
<evidence type="ECO:0000256" key="1">
    <source>
        <dbReference type="ARBA" id="ARBA00003257"/>
    </source>
</evidence>
<feature type="domain" description="NADH-Ubiquinone oxidoreductase (complex I) chain 5 N-terminal" evidence="19">
    <location>
        <begin position="41"/>
        <end position="88"/>
    </location>
</feature>
<keyword evidence="11 17" id="KW-1133">Transmembrane helix</keyword>
<keyword evidence="10" id="KW-0249">Electron transport</keyword>
<comment type="subcellular location">
    <subcellularLocation>
        <location evidence="2">Mitochondrion inner membrane</location>
        <topology evidence="2">Multi-pass membrane protein</topology>
    </subcellularLocation>
</comment>
<evidence type="ECO:0000259" key="18">
    <source>
        <dbReference type="Pfam" id="PF00361"/>
    </source>
</evidence>
<dbReference type="GO" id="GO:0005743">
    <property type="term" value="C:mitochondrial inner membrane"/>
    <property type="evidence" value="ECO:0007669"/>
    <property type="project" value="UniProtKB-SubCell"/>
</dbReference>
<keyword evidence="14 17" id="KW-0496">Mitochondrion</keyword>
<evidence type="ECO:0000256" key="17">
    <source>
        <dbReference type="RuleBase" id="RU003404"/>
    </source>
</evidence>
<evidence type="ECO:0000256" key="13">
    <source>
        <dbReference type="ARBA" id="ARBA00023075"/>
    </source>
</evidence>
<dbReference type="PANTHER" id="PTHR42829">
    <property type="entry name" value="NADH-UBIQUINONE OXIDOREDUCTASE CHAIN 5"/>
    <property type="match status" value="1"/>
</dbReference>
<keyword evidence="13 17" id="KW-0830">Ubiquinone</keyword>
<dbReference type="EC" id="7.1.1.2" evidence="3 17"/>
<keyword evidence="8" id="KW-0999">Mitochondrion inner membrane</keyword>
<evidence type="ECO:0000256" key="8">
    <source>
        <dbReference type="ARBA" id="ARBA00022792"/>
    </source>
</evidence>
<feature type="transmembrane region" description="Helical" evidence="17">
    <location>
        <begin position="182"/>
        <end position="204"/>
    </location>
</feature>
<feature type="transmembrane region" description="Helical" evidence="17">
    <location>
        <begin position="328"/>
        <end position="355"/>
    </location>
</feature>
<dbReference type="Pfam" id="PF00361">
    <property type="entry name" value="Proton_antipo_M"/>
    <property type="match status" value="1"/>
</dbReference>
<evidence type="ECO:0000256" key="14">
    <source>
        <dbReference type="ARBA" id="ARBA00023128"/>
    </source>
</evidence>
<feature type="transmembrane region" description="Helical" evidence="17">
    <location>
        <begin position="7"/>
        <end position="35"/>
    </location>
</feature>
<feature type="domain" description="NADH:quinone oxidoreductase/Mrp antiporter transmembrane" evidence="18">
    <location>
        <begin position="105"/>
        <end position="382"/>
    </location>
</feature>
<comment type="catalytic activity">
    <reaction evidence="16 17">
        <text>a ubiquinone + NADH + 5 H(+)(in) = a ubiquinol + NAD(+) + 4 H(+)(out)</text>
        <dbReference type="Rhea" id="RHEA:29091"/>
        <dbReference type="Rhea" id="RHEA-COMP:9565"/>
        <dbReference type="Rhea" id="RHEA-COMP:9566"/>
        <dbReference type="ChEBI" id="CHEBI:15378"/>
        <dbReference type="ChEBI" id="CHEBI:16389"/>
        <dbReference type="ChEBI" id="CHEBI:17976"/>
        <dbReference type="ChEBI" id="CHEBI:57540"/>
        <dbReference type="ChEBI" id="CHEBI:57945"/>
        <dbReference type="EC" id="7.1.1.2"/>
    </reaction>
</comment>
<evidence type="ECO:0000256" key="7">
    <source>
        <dbReference type="ARBA" id="ARBA00022692"/>
    </source>
</evidence>
<keyword evidence="12 17" id="KW-0520">NAD</keyword>
<dbReference type="InterPro" id="IPR001750">
    <property type="entry name" value="ND/Mrp_TM"/>
</dbReference>
<proteinExistence type="inferred from homology"/>
<evidence type="ECO:0000256" key="12">
    <source>
        <dbReference type="ARBA" id="ARBA00023027"/>
    </source>
</evidence>
<keyword evidence="7 17" id="KW-0812">Transmembrane</keyword>
<evidence type="ECO:0000256" key="6">
    <source>
        <dbReference type="ARBA" id="ARBA00022660"/>
    </source>
</evidence>
<evidence type="ECO:0000256" key="2">
    <source>
        <dbReference type="ARBA" id="ARBA00004448"/>
    </source>
</evidence>
<feature type="transmembrane region" description="Helical" evidence="17">
    <location>
        <begin position="110"/>
        <end position="129"/>
    </location>
</feature>
<dbReference type="GO" id="GO:0015990">
    <property type="term" value="P:electron transport coupled proton transport"/>
    <property type="evidence" value="ECO:0007669"/>
    <property type="project" value="TreeGrafter"/>
</dbReference>
<evidence type="ECO:0000256" key="4">
    <source>
        <dbReference type="ARBA" id="ARBA00021096"/>
    </source>
</evidence>
<evidence type="ECO:0000256" key="3">
    <source>
        <dbReference type="ARBA" id="ARBA00012944"/>
    </source>
</evidence>
<gene>
    <name evidence="21" type="primary">nad5</name>
</gene>
<comment type="function">
    <text evidence="17">Core subunit of the mitochondrial membrane respiratory chain NADH dehydrogenase (Complex I) which catalyzes electron transfer from NADH through the respiratory chain, using ubiquinone as an electron acceptor. Essential for the catalytic activity and assembly of complex I.</text>
</comment>
<dbReference type="GO" id="GO:0042773">
    <property type="term" value="P:ATP synthesis coupled electron transport"/>
    <property type="evidence" value="ECO:0007669"/>
    <property type="project" value="InterPro"/>
</dbReference>
<feature type="transmembrane region" description="Helical" evidence="17">
    <location>
        <begin position="491"/>
        <end position="510"/>
    </location>
</feature>
<dbReference type="InterPro" id="IPR003945">
    <property type="entry name" value="NU5C-like"/>
</dbReference>
<dbReference type="AlphaFoldDB" id="A0A0S2MPJ8"/>
<feature type="transmembrane region" description="Helical" evidence="17">
    <location>
        <begin position="556"/>
        <end position="574"/>
    </location>
</feature>
<geneLocation type="mitochondrion" evidence="21"/>
<dbReference type="Pfam" id="PF00662">
    <property type="entry name" value="Proton_antipo_N"/>
    <property type="match status" value="1"/>
</dbReference>
<dbReference type="InterPro" id="IPR010934">
    <property type="entry name" value="NADH_DH_su5_C"/>
</dbReference>
<feature type="transmembrane region" description="Helical" evidence="17">
    <location>
        <begin position="150"/>
        <end position="170"/>
    </location>
</feature>
<dbReference type="PANTHER" id="PTHR42829:SF2">
    <property type="entry name" value="NADH-UBIQUINONE OXIDOREDUCTASE CHAIN 5"/>
    <property type="match status" value="1"/>
</dbReference>
<evidence type="ECO:0000256" key="11">
    <source>
        <dbReference type="ARBA" id="ARBA00022989"/>
    </source>
</evidence>
<comment type="similarity">
    <text evidence="17">Belongs to the complex I subunit 5 family.</text>
</comment>
<feature type="transmembrane region" description="Helical" evidence="17">
    <location>
        <begin position="375"/>
        <end position="397"/>
    </location>
</feature>
<comment type="function">
    <text evidence="1">Core subunit of the mitochondrial membrane respiratory chain NADH dehydrogenase (Complex I) that is believed to belong to the minimal assembly required for catalysis. Complex I functions in the transfer of electrons from NADH to the respiratory chain. The immediate electron acceptor for the enzyme is believed to be ubiquinone.</text>
</comment>
<keyword evidence="15 17" id="KW-0472">Membrane</keyword>
<dbReference type="Pfam" id="PF06455">
    <property type="entry name" value="NADH5_C"/>
    <property type="match status" value="1"/>
</dbReference>
<evidence type="ECO:0000256" key="16">
    <source>
        <dbReference type="ARBA" id="ARBA00049551"/>
    </source>
</evidence>
<feature type="transmembrane region" description="Helical" evidence="17">
    <location>
        <begin position="55"/>
        <end position="73"/>
    </location>
</feature>
<dbReference type="InterPro" id="IPR001516">
    <property type="entry name" value="Proton_antipo_N"/>
</dbReference>
<accession>A0A0S2MPJ8</accession>
<feature type="transmembrane region" description="Helical" evidence="17">
    <location>
        <begin position="270"/>
        <end position="288"/>
    </location>
</feature>
<evidence type="ECO:0000256" key="10">
    <source>
        <dbReference type="ARBA" id="ARBA00022982"/>
    </source>
</evidence>
<feature type="domain" description="NADH dehydrogenase subunit 5 C-terminal" evidence="20">
    <location>
        <begin position="391"/>
        <end position="571"/>
    </location>
</feature>
<dbReference type="EMBL" id="JX412765">
    <property type="protein sequence ID" value="ALO76578.1"/>
    <property type="molecule type" value="Genomic_DNA"/>
</dbReference>
<feature type="transmembrane region" description="Helical" evidence="17">
    <location>
        <begin position="294"/>
        <end position="316"/>
    </location>
</feature>
<organism evidence="21">
    <name type="scientific">Melyridae sp. 'Dasytidae' GENSP01</name>
    <dbReference type="NCBI Taxonomy" id="1205814"/>
    <lineage>
        <taxon>Eukaryota</taxon>
        <taxon>Metazoa</taxon>
        <taxon>Ecdysozoa</taxon>
        <taxon>Arthropoda</taxon>
        <taxon>Hexapoda</taxon>
        <taxon>Insecta</taxon>
        <taxon>Pterygota</taxon>
        <taxon>Neoptera</taxon>
        <taxon>Endopterygota</taxon>
        <taxon>Coleoptera</taxon>
        <taxon>Polyphaga</taxon>
        <taxon>Cucujiformia</taxon>
        <taxon>Melyridae</taxon>
    </lineage>
</organism>
<evidence type="ECO:0000259" key="20">
    <source>
        <dbReference type="Pfam" id="PF06455"/>
    </source>
</evidence>
<name>A0A0S2MPJ8_9CUCU</name>
<evidence type="ECO:0000259" key="19">
    <source>
        <dbReference type="Pfam" id="PF00662"/>
    </source>
</evidence>
<feature type="transmembrane region" description="Helical" evidence="17">
    <location>
        <begin position="418"/>
        <end position="441"/>
    </location>
</feature>
<protein>
    <recommendedName>
        <fullName evidence="4 17">NADH-ubiquinone oxidoreductase chain 5</fullName>
        <ecNumber evidence="3 17">7.1.1.2</ecNumber>
    </recommendedName>
</protein>
<dbReference type="GO" id="GO:0008137">
    <property type="term" value="F:NADH dehydrogenase (ubiquinone) activity"/>
    <property type="evidence" value="ECO:0007669"/>
    <property type="project" value="UniProtKB-EC"/>
</dbReference>
<reference evidence="21" key="1">
    <citation type="submission" date="2012-06" db="EMBL/GenBank/DDBJ databases">
        <title>Mitogenomics of the Coleoptera under dense taxon sampling.</title>
        <authorList>
            <person name="Timmermans M.J.T.N."/>
            <person name="Lim J."/>
            <person name="Dodsworth S."/>
            <person name="Haran J."/>
            <person name="Ahrens D."/>
            <person name="Bocak L."/>
            <person name="London A."/>
            <person name="Culverwell L."/>
            <person name="Vogler A.P."/>
        </authorList>
    </citation>
    <scope>NUCLEOTIDE SEQUENCE</scope>
</reference>
<keyword evidence="6" id="KW-0679">Respiratory chain</keyword>
<evidence type="ECO:0000256" key="9">
    <source>
        <dbReference type="ARBA" id="ARBA00022967"/>
    </source>
</evidence>